<dbReference type="EMBL" id="FUYM01000005">
    <property type="protein sequence ID" value="SKB72683.1"/>
    <property type="molecule type" value="Genomic_DNA"/>
</dbReference>
<evidence type="ECO:0000313" key="2">
    <source>
        <dbReference type="Proteomes" id="UP000189818"/>
    </source>
</evidence>
<organism evidence="1 2">
    <name type="scientific">Rhizorhabdus histidinilytica</name>
    <dbReference type="NCBI Taxonomy" id="439228"/>
    <lineage>
        <taxon>Bacteria</taxon>
        <taxon>Pseudomonadati</taxon>
        <taxon>Pseudomonadota</taxon>
        <taxon>Alphaproteobacteria</taxon>
        <taxon>Sphingomonadales</taxon>
        <taxon>Sphingomonadaceae</taxon>
        <taxon>Rhizorhabdus</taxon>
    </lineage>
</organism>
<dbReference type="InterPro" id="IPR021955">
    <property type="entry name" value="DUF3572"/>
</dbReference>
<gene>
    <name evidence="1" type="ORF">SAMN06295920_105293</name>
</gene>
<accession>A0A1T5DMG8</accession>
<evidence type="ECO:0008006" key="3">
    <source>
        <dbReference type="Google" id="ProtNLM"/>
    </source>
</evidence>
<proteinExistence type="predicted"/>
<evidence type="ECO:0000313" key="1">
    <source>
        <dbReference type="EMBL" id="SKB72683.1"/>
    </source>
</evidence>
<dbReference type="AlphaFoldDB" id="A0A1T5DMG8"/>
<reference evidence="2" key="1">
    <citation type="submission" date="2017-02" db="EMBL/GenBank/DDBJ databases">
        <authorList>
            <person name="Varghese N."/>
            <person name="Submissions S."/>
        </authorList>
    </citation>
    <scope>NUCLEOTIDE SEQUENCE [LARGE SCALE GENOMIC DNA]</scope>
    <source>
        <strain evidence="2">UM2</strain>
    </source>
</reference>
<dbReference type="STRING" id="439228.SAMN06295920_105293"/>
<protein>
    <recommendedName>
        <fullName evidence="3">DUF3572 family protein</fullName>
    </recommendedName>
</protein>
<sequence>MPFAESNPANSRGPGDDASLVTGLKALAWTLDDPARARRLLDLTGLTPDALRAGATDPAILGALLDFLSGHEPDLVACAEAIGATPTELIRAREALS</sequence>
<name>A0A1T5DMG8_9SPHN</name>
<dbReference type="Proteomes" id="UP000189818">
    <property type="component" value="Unassembled WGS sequence"/>
</dbReference>
<dbReference type="Pfam" id="PF12096">
    <property type="entry name" value="DUF3572"/>
    <property type="match status" value="1"/>
</dbReference>
<keyword evidence="2" id="KW-1185">Reference proteome</keyword>